<sequence>MSGGATRREKREQPKAKDNKLQKEESVFLQWEVLPNHQIQELLKKTVDELQLEMNAILGLRNHHICMKEAALLDYYVCGFWWAKEANFTPIKISFTMAVLHMLLDNIREKQMVLVENLMEFAKALCAACQWSTLKEDSPPHLDREEATALISYIRNSLFQKYRLYELLFTTSREELLTGTESNVLFSRGPLRCSAVRMLSLPWRKVFPLTSPSTKWLCLLSR</sequence>
<gene>
    <name evidence="2" type="ORF">PFLUV_G00248680</name>
</gene>
<organism evidence="2 3">
    <name type="scientific">Perca fluviatilis</name>
    <name type="common">European perch</name>
    <dbReference type="NCBI Taxonomy" id="8168"/>
    <lineage>
        <taxon>Eukaryota</taxon>
        <taxon>Metazoa</taxon>
        <taxon>Chordata</taxon>
        <taxon>Craniata</taxon>
        <taxon>Vertebrata</taxon>
        <taxon>Euteleostomi</taxon>
        <taxon>Actinopterygii</taxon>
        <taxon>Neopterygii</taxon>
        <taxon>Teleostei</taxon>
        <taxon>Neoteleostei</taxon>
        <taxon>Acanthomorphata</taxon>
        <taxon>Eupercaria</taxon>
        <taxon>Perciformes</taxon>
        <taxon>Percoidei</taxon>
        <taxon>Percidae</taxon>
        <taxon>Percinae</taxon>
        <taxon>Perca</taxon>
    </lineage>
</organism>
<reference evidence="2 3" key="1">
    <citation type="submission" date="2019-06" db="EMBL/GenBank/DDBJ databases">
        <title>A chromosome-scale genome assembly of the European perch, Perca fluviatilis.</title>
        <authorList>
            <person name="Roques C."/>
            <person name="Zahm M."/>
            <person name="Cabau C."/>
            <person name="Klopp C."/>
            <person name="Bouchez O."/>
            <person name="Donnadieu C."/>
            <person name="Kuhl H."/>
            <person name="Gislard M."/>
            <person name="Guendouz S."/>
            <person name="Journot L."/>
            <person name="Haffray P."/>
            <person name="Bestin A."/>
            <person name="Morvezen R."/>
            <person name="Feron R."/>
            <person name="Wen M."/>
            <person name="Jouanno E."/>
            <person name="Herpin A."/>
            <person name="Schartl M."/>
            <person name="Postlethwait J."/>
            <person name="Schaerlinger B."/>
            <person name="Chardard D."/>
            <person name="Lecocq T."/>
            <person name="Poncet C."/>
            <person name="Jaffrelo L."/>
            <person name="Lampietro C."/>
            <person name="Guiguen Y."/>
        </authorList>
    </citation>
    <scope>NUCLEOTIDE SEQUENCE [LARGE SCALE GENOMIC DNA]</scope>
    <source>
        <tissue evidence="2">Blood</tissue>
    </source>
</reference>
<evidence type="ECO:0000256" key="1">
    <source>
        <dbReference type="SAM" id="MobiDB-lite"/>
    </source>
</evidence>
<evidence type="ECO:0000313" key="2">
    <source>
        <dbReference type="EMBL" id="KAF1374311.1"/>
    </source>
</evidence>
<dbReference type="AlphaFoldDB" id="A0A6A5DQG0"/>
<dbReference type="Proteomes" id="UP000465112">
    <property type="component" value="Chromosome 21"/>
</dbReference>
<feature type="region of interest" description="Disordered" evidence="1">
    <location>
        <begin position="1"/>
        <end position="21"/>
    </location>
</feature>
<evidence type="ECO:0000313" key="3">
    <source>
        <dbReference type="Proteomes" id="UP000465112"/>
    </source>
</evidence>
<dbReference type="OrthoDB" id="2126027at2759"/>
<dbReference type="EMBL" id="VHII01000021">
    <property type="protein sequence ID" value="KAF1374311.1"/>
    <property type="molecule type" value="Genomic_DNA"/>
</dbReference>
<dbReference type="InterPro" id="IPR032727">
    <property type="entry name" value="CLAMP"/>
</dbReference>
<name>A0A6A5DQG0_PERFL</name>
<dbReference type="Pfam" id="PF14769">
    <property type="entry name" value="CLAMP"/>
    <property type="match status" value="1"/>
</dbReference>
<comment type="caution">
    <text evidence="2">The sequence shown here is derived from an EMBL/GenBank/DDBJ whole genome shotgun (WGS) entry which is preliminary data.</text>
</comment>
<accession>A0A6A5DQG0</accession>
<keyword evidence="3" id="KW-1185">Reference proteome</keyword>
<dbReference type="PANTHER" id="PTHR28457">
    <property type="entry name" value="COILED-COIL DOMAIN-CONTAINING PROTEIN 189"/>
    <property type="match status" value="1"/>
</dbReference>
<proteinExistence type="predicted"/>
<protein>
    <submittedName>
        <fullName evidence="2">Uncharacterized protein</fullName>
    </submittedName>
</protein>
<dbReference type="PANTHER" id="PTHR28457:SF3">
    <property type="entry name" value="CILIARY-ASSOCIATED CALCIUM-BINDING COILED-COIL PROTEIN 1"/>
    <property type="match status" value="1"/>
</dbReference>